<organism evidence="1 2">
    <name type="scientific">Mythimna loreyi</name>
    <dbReference type="NCBI Taxonomy" id="667449"/>
    <lineage>
        <taxon>Eukaryota</taxon>
        <taxon>Metazoa</taxon>
        <taxon>Ecdysozoa</taxon>
        <taxon>Arthropoda</taxon>
        <taxon>Hexapoda</taxon>
        <taxon>Insecta</taxon>
        <taxon>Pterygota</taxon>
        <taxon>Neoptera</taxon>
        <taxon>Endopterygota</taxon>
        <taxon>Lepidoptera</taxon>
        <taxon>Glossata</taxon>
        <taxon>Ditrysia</taxon>
        <taxon>Noctuoidea</taxon>
        <taxon>Noctuidae</taxon>
        <taxon>Noctuinae</taxon>
        <taxon>Hadenini</taxon>
        <taxon>Mythimna</taxon>
    </lineage>
</organism>
<evidence type="ECO:0000313" key="2">
    <source>
        <dbReference type="Proteomes" id="UP001231649"/>
    </source>
</evidence>
<proteinExistence type="predicted"/>
<comment type="caution">
    <text evidence="1">The sequence shown here is derived from an EMBL/GenBank/DDBJ whole genome shotgun (WGS) entry which is preliminary data.</text>
</comment>
<keyword evidence="2" id="KW-1185">Reference proteome</keyword>
<dbReference type="EMBL" id="CM056807">
    <property type="protein sequence ID" value="KAJ8705680.1"/>
    <property type="molecule type" value="Genomic_DNA"/>
</dbReference>
<sequence length="293" mass="33705">MSVIRSPPKELSGSAPNLSNIQLPNESNTSSSNITLRHEKRKRGDVLEEELKSFMTEMKNMMDSQNQKFTFLHSAIDEIKTQNIEISKAMDFMSEKYEEFKTKLENSERQRTEHLATIKALESRVEQLERNARTTCIEIRNVPKNNQENKVNLIEMVKNIGTAIKTDITESDIKDIFRYNSKSSSKMPIIVEFTTVLKKEAVLHSIKKFKSDSKTILSTTHANIEGPKEAIYVSESLTAQSKRIFAMARKFASEHNYKFCWTKHGTVYLRKVEGTKPIRLYSEEDLNKLATTN</sequence>
<reference evidence="1" key="1">
    <citation type="submission" date="2023-03" db="EMBL/GenBank/DDBJ databases">
        <title>Chromosome-level genomes of two armyworms, Mythimna separata and Mythimna loreyi, provide insights into the biosynthesis and reception of sex pheromones.</title>
        <authorList>
            <person name="Zhao H."/>
        </authorList>
    </citation>
    <scope>NUCLEOTIDE SEQUENCE</scope>
    <source>
        <strain evidence="1">BeijingLab</strain>
    </source>
</reference>
<name>A0ACC2Q4L4_9NEOP</name>
<accession>A0ACC2Q4L4</accession>
<protein>
    <submittedName>
        <fullName evidence="1">Uncharacterized protein</fullName>
    </submittedName>
</protein>
<gene>
    <name evidence="1" type="ORF">PYW08_012726</name>
</gene>
<dbReference type="Proteomes" id="UP001231649">
    <property type="component" value="Chromosome 31"/>
</dbReference>
<evidence type="ECO:0000313" key="1">
    <source>
        <dbReference type="EMBL" id="KAJ8705680.1"/>
    </source>
</evidence>